<protein>
    <submittedName>
        <fullName evidence="2">DUF1289 domain-containing protein</fullName>
    </submittedName>
</protein>
<feature type="region of interest" description="Disordered" evidence="1">
    <location>
        <begin position="90"/>
        <end position="140"/>
    </location>
</feature>
<dbReference type="InterPro" id="IPR010710">
    <property type="entry name" value="DUF1289"/>
</dbReference>
<dbReference type="EMBL" id="JBBKTX010000034">
    <property type="protein sequence ID" value="MFK4754562.1"/>
    <property type="molecule type" value="Genomic_DNA"/>
</dbReference>
<dbReference type="Proteomes" id="UP001620597">
    <property type="component" value="Unassembled WGS sequence"/>
</dbReference>
<evidence type="ECO:0000256" key="1">
    <source>
        <dbReference type="SAM" id="MobiDB-lite"/>
    </source>
</evidence>
<keyword evidence="3" id="KW-1185">Reference proteome</keyword>
<feature type="compositionally biased region" description="Polar residues" evidence="1">
    <location>
        <begin position="113"/>
        <end position="123"/>
    </location>
</feature>
<evidence type="ECO:0000313" key="3">
    <source>
        <dbReference type="Proteomes" id="UP001620597"/>
    </source>
</evidence>
<proteinExistence type="predicted"/>
<evidence type="ECO:0000313" key="2">
    <source>
        <dbReference type="EMBL" id="MFK4754562.1"/>
    </source>
</evidence>
<dbReference type="Pfam" id="PF06945">
    <property type="entry name" value="DUF1289"/>
    <property type="match status" value="1"/>
</dbReference>
<comment type="caution">
    <text evidence="2">The sequence shown here is derived from an EMBL/GenBank/DDBJ whole genome shotgun (WGS) entry which is preliminary data.</text>
</comment>
<accession>A0ABW8NNI8</accession>
<organism evidence="2 3">
    <name type="scientific">Oceanobacter antarcticus</name>
    <dbReference type="NCBI Taxonomy" id="3133425"/>
    <lineage>
        <taxon>Bacteria</taxon>
        <taxon>Pseudomonadati</taxon>
        <taxon>Pseudomonadota</taxon>
        <taxon>Gammaproteobacteria</taxon>
        <taxon>Oceanospirillales</taxon>
        <taxon>Oceanospirillaceae</taxon>
        <taxon>Oceanobacter</taxon>
    </lineage>
</organism>
<feature type="compositionally biased region" description="Polar residues" evidence="1">
    <location>
        <begin position="90"/>
        <end position="103"/>
    </location>
</feature>
<sequence>MIDQGELFNIPNPCRGICTVNNKGFCKGCLRSRQERFHWNEFSNFQKQLIVNLCERRRLKLKAGQVQHVEDALPEYIPQGDLFAADRNIMDQNLENSRTSVSEEPTPPPLATASRTTPQQASQIGLFERQGSPDSKQDGP</sequence>
<gene>
    <name evidence="2" type="ORF">WG929_19330</name>
</gene>
<dbReference type="RefSeq" id="WP_416207404.1">
    <property type="nucleotide sequence ID" value="NZ_JBBKTX010000034.1"/>
</dbReference>
<name>A0ABW8NNI8_9GAMM</name>
<dbReference type="PANTHER" id="PTHR35175:SF1">
    <property type="entry name" value="OXIDOREDUCTASE"/>
    <property type="match status" value="1"/>
</dbReference>
<reference evidence="2 3" key="1">
    <citation type="submission" date="2024-03" db="EMBL/GenBank/DDBJ databases">
        <title>High-quality draft genome sequence of Oceanobacter sp. wDCs-4.</title>
        <authorList>
            <person name="Dong C."/>
        </authorList>
    </citation>
    <scope>NUCLEOTIDE SEQUENCE [LARGE SCALE GENOMIC DNA]</scope>
    <source>
        <strain evidence="3">wDCs-4</strain>
    </source>
</reference>
<dbReference type="PANTHER" id="PTHR35175">
    <property type="entry name" value="DUF1289 DOMAIN-CONTAINING PROTEIN"/>
    <property type="match status" value="1"/>
</dbReference>